<dbReference type="InterPro" id="IPR019199">
    <property type="entry name" value="Virulence_VapD/CRISPR_Cas2"/>
</dbReference>
<dbReference type="HAMAP" id="MF_01471">
    <property type="entry name" value="Cas2"/>
    <property type="match status" value="1"/>
</dbReference>
<dbReference type="RefSeq" id="WP_029104087.1">
    <property type="nucleotide sequence ID" value="NZ_AOMT01000011.1"/>
</dbReference>
<evidence type="ECO:0000256" key="2">
    <source>
        <dbReference type="ARBA" id="ARBA00009959"/>
    </source>
</evidence>
<protein>
    <recommendedName>
        <fullName evidence="9">CRISPR-associated endoribonuclease Cas2</fullName>
        <ecNumber evidence="9">3.1.-.-</ecNumber>
    </recommendedName>
</protein>
<keyword evidence="7 9" id="KW-0460">Magnesium</keyword>
<evidence type="ECO:0000313" key="11">
    <source>
        <dbReference type="Proteomes" id="UP000035860"/>
    </source>
</evidence>
<keyword evidence="6 9" id="KW-0378">Hydrolase</keyword>
<dbReference type="GeneID" id="77187843"/>
<evidence type="ECO:0000256" key="8">
    <source>
        <dbReference type="ARBA" id="ARBA00023118"/>
    </source>
</evidence>
<keyword evidence="5 9" id="KW-0255">Endonuclease</keyword>
<dbReference type="GO" id="GO:0046872">
    <property type="term" value="F:metal ion binding"/>
    <property type="evidence" value="ECO:0007669"/>
    <property type="project" value="UniProtKB-UniRule"/>
</dbReference>
<dbReference type="Proteomes" id="UP000035860">
    <property type="component" value="Unassembled WGS sequence"/>
</dbReference>
<dbReference type="PANTHER" id="PTHR34405:SF3">
    <property type="entry name" value="CRISPR-ASSOCIATED ENDORIBONUCLEASE CAS2 3"/>
    <property type="match status" value="1"/>
</dbReference>
<keyword evidence="3 9" id="KW-0540">Nuclease</keyword>
<comment type="caution">
    <text evidence="10">The sequence shown here is derived from an EMBL/GenBank/DDBJ whole genome shotgun (WGS) entry which is preliminary data.</text>
</comment>
<evidence type="ECO:0000256" key="5">
    <source>
        <dbReference type="ARBA" id="ARBA00022759"/>
    </source>
</evidence>
<comment type="function">
    <text evidence="9">CRISPR (clustered regularly interspaced short palindromic repeat), is an adaptive immune system that provides protection against mobile genetic elements (viruses, transposable elements and conjugative plasmids). CRISPR clusters contain sequences complementary to antecedent mobile elements and target invading nucleic acids. CRISPR clusters are transcribed and processed into CRISPR RNA (crRNA). Functions as a ssRNA-specific endoribonuclease. Involved in the integration of spacer DNA into the CRISPR cassette.</text>
</comment>
<dbReference type="EC" id="3.1.-.-" evidence="9"/>
<gene>
    <name evidence="9" type="primary">cas2</name>
    <name evidence="10" type="ORF">MBO_03452</name>
</gene>
<keyword evidence="4 9" id="KW-0479">Metal-binding</keyword>
<evidence type="ECO:0000256" key="9">
    <source>
        <dbReference type="HAMAP-Rule" id="MF_01471"/>
    </source>
</evidence>
<evidence type="ECO:0000256" key="6">
    <source>
        <dbReference type="ARBA" id="ARBA00022801"/>
    </source>
</evidence>
<dbReference type="OrthoDB" id="9798176at2"/>
<dbReference type="CDD" id="cd09725">
    <property type="entry name" value="Cas2_I_II_III"/>
    <property type="match status" value="1"/>
</dbReference>
<feature type="binding site" evidence="9">
    <location>
        <position position="7"/>
    </location>
    <ligand>
        <name>Mg(2+)</name>
        <dbReference type="ChEBI" id="CHEBI:18420"/>
        <note>catalytic</note>
    </ligand>
</feature>
<reference evidence="10 11" key="1">
    <citation type="journal article" date="2014" name="Genome Announc.">
        <title>Draft Genome Sequence of Moraxella bovoculi Strain 237T (ATCC BAA-1259T) Isolated from a Calf with Infectious Bovine Keratoconjunctivitis.</title>
        <authorList>
            <person name="Calcutt M.J."/>
            <person name="Foecking M.F."/>
            <person name="Martin N.T."/>
            <person name="Mhlanga-Mutangadura T."/>
            <person name="Reilly T.J."/>
        </authorList>
    </citation>
    <scope>NUCLEOTIDE SEQUENCE [LARGE SCALE GENOMIC DNA]</scope>
    <source>
        <strain evidence="10 11">237</strain>
    </source>
</reference>
<keyword evidence="8 9" id="KW-0051">Antiviral defense</keyword>
<evidence type="ECO:0000313" key="10">
    <source>
        <dbReference type="EMBL" id="KDN25521.1"/>
    </source>
</evidence>
<dbReference type="GO" id="GO:0043571">
    <property type="term" value="P:maintenance of CRISPR repeat elements"/>
    <property type="evidence" value="ECO:0007669"/>
    <property type="project" value="UniProtKB-UniRule"/>
</dbReference>
<dbReference type="Pfam" id="PF09827">
    <property type="entry name" value="CRISPR_Cas2"/>
    <property type="match status" value="1"/>
</dbReference>
<dbReference type="SUPFAM" id="SSF143430">
    <property type="entry name" value="TTP0101/SSO1404-like"/>
    <property type="match status" value="1"/>
</dbReference>
<evidence type="ECO:0000256" key="3">
    <source>
        <dbReference type="ARBA" id="ARBA00022722"/>
    </source>
</evidence>
<dbReference type="GeneID" id="301974549"/>
<dbReference type="InterPro" id="IPR021127">
    <property type="entry name" value="CRISPR_associated_Cas2"/>
</dbReference>
<sequence>MIIVSYDISDNKVRGRFAKFLMQYGDRLQYSVYEIQNSERILNIITEKIKAEFEPLFTGADSVIIFRFTEREVLRFGHAKHRNEDLLIL</sequence>
<dbReference type="GO" id="GO:0051607">
    <property type="term" value="P:defense response to virus"/>
    <property type="evidence" value="ECO:0007669"/>
    <property type="project" value="UniProtKB-UniRule"/>
</dbReference>
<evidence type="ECO:0000256" key="1">
    <source>
        <dbReference type="ARBA" id="ARBA00001946"/>
    </source>
</evidence>
<comment type="similarity">
    <text evidence="2 9">Belongs to the CRISPR-associated endoribonuclease Cas2 protein family.</text>
</comment>
<dbReference type="EMBL" id="AOMT01000011">
    <property type="protein sequence ID" value="KDN25521.1"/>
    <property type="molecule type" value="Genomic_DNA"/>
</dbReference>
<evidence type="ECO:0000256" key="4">
    <source>
        <dbReference type="ARBA" id="ARBA00022723"/>
    </source>
</evidence>
<dbReference type="GO" id="GO:0016787">
    <property type="term" value="F:hydrolase activity"/>
    <property type="evidence" value="ECO:0007669"/>
    <property type="project" value="UniProtKB-KW"/>
</dbReference>
<dbReference type="GO" id="GO:0004521">
    <property type="term" value="F:RNA endonuclease activity"/>
    <property type="evidence" value="ECO:0007669"/>
    <property type="project" value="InterPro"/>
</dbReference>
<dbReference type="AlphaFoldDB" id="A0A066UDN4"/>
<accession>A0A066UDN4</accession>
<dbReference type="NCBIfam" id="TIGR01573">
    <property type="entry name" value="cas2"/>
    <property type="match status" value="1"/>
</dbReference>
<dbReference type="eggNOG" id="COG1343">
    <property type="taxonomic scope" value="Bacteria"/>
</dbReference>
<proteinExistence type="inferred from homology"/>
<comment type="subunit">
    <text evidence="9">Homodimer, forms a heterotetramer with a Cas1 homodimer.</text>
</comment>
<organism evidence="10 11">
    <name type="scientific">Moraxella bovoculi 237</name>
    <dbReference type="NCBI Taxonomy" id="743974"/>
    <lineage>
        <taxon>Bacteria</taxon>
        <taxon>Pseudomonadati</taxon>
        <taxon>Pseudomonadota</taxon>
        <taxon>Gammaproteobacteria</taxon>
        <taxon>Moraxellales</taxon>
        <taxon>Moraxellaceae</taxon>
        <taxon>Moraxella</taxon>
    </lineage>
</organism>
<name>A0A066UDN4_9GAMM</name>
<keyword evidence="11" id="KW-1185">Reference proteome</keyword>
<comment type="cofactor">
    <cofactor evidence="1 9">
        <name>Mg(2+)</name>
        <dbReference type="ChEBI" id="CHEBI:18420"/>
    </cofactor>
</comment>
<dbReference type="PANTHER" id="PTHR34405">
    <property type="entry name" value="CRISPR-ASSOCIATED ENDORIBONUCLEASE CAS2"/>
    <property type="match status" value="1"/>
</dbReference>
<evidence type="ECO:0000256" key="7">
    <source>
        <dbReference type="ARBA" id="ARBA00022842"/>
    </source>
</evidence>
<dbReference type="Gene3D" id="3.30.70.240">
    <property type="match status" value="1"/>
</dbReference>